<dbReference type="GO" id="GO:0016020">
    <property type="term" value="C:membrane"/>
    <property type="evidence" value="ECO:0007669"/>
    <property type="project" value="InterPro"/>
</dbReference>
<organism evidence="3">
    <name type="scientific">viral metagenome</name>
    <dbReference type="NCBI Taxonomy" id="1070528"/>
    <lineage>
        <taxon>unclassified sequences</taxon>
        <taxon>metagenomes</taxon>
        <taxon>organismal metagenomes</taxon>
    </lineage>
</organism>
<dbReference type="EMBL" id="MN739677">
    <property type="protein sequence ID" value="QHT20231.1"/>
    <property type="molecule type" value="Genomic_DNA"/>
</dbReference>
<dbReference type="AlphaFoldDB" id="A0A6C0DUU5"/>
<dbReference type="GO" id="GO:0005975">
    <property type="term" value="P:carbohydrate metabolic process"/>
    <property type="evidence" value="ECO:0007669"/>
    <property type="project" value="InterPro"/>
</dbReference>
<dbReference type="Pfam" id="PF01531">
    <property type="entry name" value="Glyco_transf_11"/>
    <property type="match status" value="1"/>
</dbReference>
<proteinExistence type="predicted"/>
<protein>
    <recommendedName>
        <fullName evidence="4">Glycosyltransferase</fullName>
    </recommendedName>
</protein>
<reference evidence="3" key="1">
    <citation type="journal article" date="2020" name="Nature">
        <title>Giant virus diversity and host interactions through global metagenomics.</title>
        <authorList>
            <person name="Schulz F."/>
            <person name="Roux S."/>
            <person name="Paez-Espino D."/>
            <person name="Jungbluth S."/>
            <person name="Walsh D.A."/>
            <person name="Denef V.J."/>
            <person name="McMahon K.D."/>
            <person name="Konstantinidis K.T."/>
            <person name="Eloe-Fadrosh E.A."/>
            <person name="Kyrpides N.C."/>
            <person name="Woyke T."/>
        </authorList>
    </citation>
    <scope>NUCLEOTIDE SEQUENCE</scope>
    <source>
        <strain evidence="3">GVMAG-M-3300023174-60</strain>
    </source>
</reference>
<evidence type="ECO:0000256" key="1">
    <source>
        <dbReference type="ARBA" id="ARBA00022676"/>
    </source>
</evidence>
<dbReference type="PANTHER" id="PTHR11927:SF9">
    <property type="entry name" value="L-FUCOSYLTRANSFERASE"/>
    <property type="match status" value="1"/>
</dbReference>
<dbReference type="CDD" id="cd11301">
    <property type="entry name" value="Fut1_Fut2_like"/>
    <property type="match status" value="1"/>
</dbReference>
<evidence type="ECO:0000313" key="3">
    <source>
        <dbReference type="EMBL" id="QHT20231.1"/>
    </source>
</evidence>
<keyword evidence="2" id="KW-0808">Transferase</keyword>
<accession>A0A6C0DUU5</accession>
<dbReference type="GO" id="GO:0008107">
    <property type="term" value="F:galactoside 2-alpha-L-fucosyltransferase activity"/>
    <property type="evidence" value="ECO:0007669"/>
    <property type="project" value="InterPro"/>
</dbReference>
<keyword evidence="1" id="KW-0328">Glycosyltransferase</keyword>
<evidence type="ECO:0000256" key="2">
    <source>
        <dbReference type="ARBA" id="ARBA00022679"/>
    </source>
</evidence>
<evidence type="ECO:0008006" key="4">
    <source>
        <dbReference type="Google" id="ProtNLM"/>
    </source>
</evidence>
<sequence length="558" mass="65146">MSCTVVSAYYQIKSKFSKDKYLEWGKTFMKLEAPIVLFTEEHLVSELQILREDRPIKFIIIPFEKLDTWVKYKDKWIENHKIDPEKSNHNPELYAIWAQKAFFVEKAILKNYFNTDYFFWCDFGAFRNPNIDNIILQTFPQIKHFKDDTLLLQSILDLSESEKIIKDDGIYGEKIKISVDLNEVRLFGGLLVGGLWGGTIDACLKWKQEYQIMLEMYFSKGRFAGKDQNVMLSTYLKNPTLATIIKCTLSNVDEWFFFEYLLSITDTKFELNSSYILNCDNTRPTVSVNIMGGLGNQMFQLATAYAYARKHNGNLKVIRNKRESDGRPLYWDSFLGRFNKYLVDSLPDNLVQWHESGATEYCSIPDLNSNGIFLNGYLQSPKYFNNTLIEQEIKDLFASKCSVICNINEKYSQLLNNRDRIIVVHARRTDYCRNQDIINFHGPLTADYYKVAIKRMCESVSNPIFLLSSDDSNFWIDLLETIPEFDSGNIYILNNENEINTLTLLRQFNYFVIANSTFSWWAVWLANDVKRVIAPSKWFGPTGPQNYKDIYVPSWELV</sequence>
<dbReference type="InterPro" id="IPR002516">
    <property type="entry name" value="Glyco_trans_11"/>
</dbReference>
<dbReference type="PANTHER" id="PTHR11927">
    <property type="entry name" value="GALACTOSIDE 2-L-FUCOSYLTRANSFERASE"/>
    <property type="match status" value="1"/>
</dbReference>
<name>A0A6C0DUU5_9ZZZZ</name>